<name>A0A8J8GBH4_9BACI</name>
<proteinExistence type="predicted"/>
<dbReference type="AlphaFoldDB" id="A0A8J8GBH4"/>
<evidence type="ECO:0000313" key="2">
    <source>
        <dbReference type="Proteomes" id="UP000625804"/>
    </source>
</evidence>
<reference evidence="1" key="1">
    <citation type="submission" date="2020-06" db="EMBL/GenBank/DDBJ databases">
        <title>A novel thermopfilic bacterium from Erzurum, Turkey.</title>
        <authorList>
            <person name="Adiguzel A."/>
            <person name="Ay H."/>
            <person name="Baltaci M.O."/>
        </authorList>
    </citation>
    <scope>NUCLEOTIDE SEQUENCE</scope>
    <source>
        <strain evidence="1">P2</strain>
    </source>
</reference>
<dbReference type="RefSeq" id="WP_173729824.1">
    <property type="nucleotide sequence ID" value="NZ_JABTTE010000002.1"/>
</dbReference>
<dbReference type="EMBL" id="JABTTE010000002">
    <property type="protein sequence ID" value="NSL50627.1"/>
    <property type="molecule type" value="Genomic_DNA"/>
</dbReference>
<evidence type="ECO:0000313" key="1">
    <source>
        <dbReference type="EMBL" id="NSL50627.1"/>
    </source>
</evidence>
<accession>A0A8J8GBH4</accession>
<dbReference type="Proteomes" id="UP000625804">
    <property type="component" value="Unassembled WGS sequence"/>
</dbReference>
<organism evidence="1 2">
    <name type="scientific">Calidifontibacillus erzurumensis</name>
    <dbReference type="NCBI Taxonomy" id="2741433"/>
    <lineage>
        <taxon>Bacteria</taxon>
        <taxon>Bacillati</taxon>
        <taxon>Bacillota</taxon>
        <taxon>Bacilli</taxon>
        <taxon>Bacillales</taxon>
        <taxon>Bacillaceae</taxon>
        <taxon>Calidifontibacillus/Schinkia group</taxon>
        <taxon>Calidifontibacillus</taxon>
    </lineage>
</organism>
<sequence length="63" mass="7608">MEKNKEHFKEMIDKLRKNELDHLLVTKQEFLVFREVLMEQKDKEKIVGEAKKGGQIIYRFKGD</sequence>
<comment type="caution">
    <text evidence="1">The sequence shown here is derived from an EMBL/GenBank/DDBJ whole genome shotgun (WGS) entry which is preliminary data.</text>
</comment>
<gene>
    <name evidence="1" type="ORF">HR057_02475</name>
</gene>
<protein>
    <submittedName>
        <fullName evidence="1">Uncharacterized protein</fullName>
    </submittedName>
</protein>
<keyword evidence="2" id="KW-1185">Reference proteome</keyword>